<reference evidence="3" key="1">
    <citation type="journal article" date="2019" name="Int. J. Syst. Evol. Microbiol.">
        <title>The Global Catalogue of Microorganisms (GCM) 10K type strain sequencing project: providing services to taxonomists for standard genome sequencing and annotation.</title>
        <authorList>
            <consortium name="The Broad Institute Genomics Platform"/>
            <consortium name="The Broad Institute Genome Sequencing Center for Infectious Disease"/>
            <person name="Wu L."/>
            <person name="Ma J."/>
        </authorList>
    </citation>
    <scope>NUCLEOTIDE SEQUENCE [LARGE SCALE GENOMIC DNA]</scope>
    <source>
        <strain evidence="3">CGMCC 1.12942</strain>
    </source>
</reference>
<keyword evidence="2" id="KW-0808">Transferase</keyword>
<keyword evidence="2" id="KW-0012">Acyltransferase</keyword>
<dbReference type="GO" id="GO:0016746">
    <property type="term" value="F:acyltransferase activity"/>
    <property type="evidence" value="ECO:0007669"/>
    <property type="project" value="UniProtKB-KW"/>
</dbReference>
<gene>
    <name evidence="2" type="ORF">ACFQNG_14820</name>
</gene>
<accession>A0ABW2RN32</accession>
<dbReference type="EMBL" id="JBHTBW010000047">
    <property type="protein sequence ID" value="MFC7442358.1"/>
    <property type="molecule type" value="Genomic_DNA"/>
</dbReference>
<sequence>MSIQIAFHQERSIPAAAILSLYNQKPNPVNRPIEDIETVLRVGGPAVGVWANQQLIGFARAVTDGHFRAYIEEVLVDKRYPQSSIGQKMISYLLKGLRQVETVHLLCSPEMFERRFDSHKNLGLWLHQQKKANDLSSPA</sequence>
<protein>
    <submittedName>
        <fullName evidence="2">GNAT family N-acetyltransferase</fullName>
        <ecNumber evidence="2">2.3.1.-</ecNumber>
    </submittedName>
</protein>
<comment type="caution">
    <text evidence="2">The sequence shown here is derived from an EMBL/GenBank/DDBJ whole genome shotgun (WGS) entry which is preliminary data.</text>
</comment>
<dbReference type="SUPFAM" id="SSF55729">
    <property type="entry name" value="Acyl-CoA N-acyltransferases (Nat)"/>
    <property type="match status" value="1"/>
</dbReference>
<dbReference type="Proteomes" id="UP001596500">
    <property type="component" value="Unassembled WGS sequence"/>
</dbReference>
<proteinExistence type="predicted"/>
<feature type="domain" description="N-acetyltransferase" evidence="1">
    <location>
        <begin position="5"/>
        <end position="139"/>
    </location>
</feature>
<dbReference type="PROSITE" id="PS51186">
    <property type="entry name" value="GNAT"/>
    <property type="match status" value="1"/>
</dbReference>
<name>A0ABW2RN32_9BACL</name>
<dbReference type="Pfam" id="PF00583">
    <property type="entry name" value="Acetyltransf_1"/>
    <property type="match status" value="1"/>
</dbReference>
<dbReference type="InterPro" id="IPR016181">
    <property type="entry name" value="Acyl_CoA_acyltransferase"/>
</dbReference>
<evidence type="ECO:0000313" key="2">
    <source>
        <dbReference type="EMBL" id="MFC7442358.1"/>
    </source>
</evidence>
<dbReference type="EC" id="2.3.1.-" evidence="2"/>
<organism evidence="2 3">
    <name type="scientific">Laceyella putida</name>
    <dbReference type="NCBI Taxonomy" id="110101"/>
    <lineage>
        <taxon>Bacteria</taxon>
        <taxon>Bacillati</taxon>
        <taxon>Bacillota</taxon>
        <taxon>Bacilli</taxon>
        <taxon>Bacillales</taxon>
        <taxon>Thermoactinomycetaceae</taxon>
        <taxon>Laceyella</taxon>
    </lineage>
</organism>
<dbReference type="RefSeq" id="WP_379866182.1">
    <property type="nucleotide sequence ID" value="NZ_JBHTBW010000047.1"/>
</dbReference>
<dbReference type="Gene3D" id="3.40.630.30">
    <property type="match status" value="1"/>
</dbReference>
<dbReference type="InterPro" id="IPR000182">
    <property type="entry name" value="GNAT_dom"/>
</dbReference>
<evidence type="ECO:0000259" key="1">
    <source>
        <dbReference type="PROSITE" id="PS51186"/>
    </source>
</evidence>
<evidence type="ECO:0000313" key="3">
    <source>
        <dbReference type="Proteomes" id="UP001596500"/>
    </source>
</evidence>
<keyword evidence="3" id="KW-1185">Reference proteome</keyword>